<name>A0AAD5WX87_9FUNG</name>
<dbReference type="Proteomes" id="UP001212841">
    <property type="component" value="Unassembled WGS sequence"/>
</dbReference>
<protein>
    <submittedName>
        <fullName evidence="2">Uncharacterized protein</fullName>
    </submittedName>
</protein>
<dbReference type="EMBL" id="JADGJD010001803">
    <property type="protein sequence ID" value="KAJ3037738.1"/>
    <property type="molecule type" value="Genomic_DNA"/>
</dbReference>
<evidence type="ECO:0000313" key="3">
    <source>
        <dbReference type="Proteomes" id="UP001212841"/>
    </source>
</evidence>
<feature type="compositionally biased region" description="Basic and acidic residues" evidence="1">
    <location>
        <begin position="1"/>
        <end position="17"/>
    </location>
</feature>
<feature type="non-terminal residue" evidence="2">
    <location>
        <position position="1"/>
    </location>
</feature>
<accession>A0AAD5WX87</accession>
<organism evidence="2 3">
    <name type="scientific">Rhizophlyctis rosea</name>
    <dbReference type="NCBI Taxonomy" id="64517"/>
    <lineage>
        <taxon>Eukaryota</taxon>
        <taxon>Fungi</taxon>
        <taxon>Fungi incertae sedis</taxon>
        <taxon>Chytridiomycota</taxon>
        <taxon>Chytridiomycota incertae sedis</taxon>
        <taxon>Chytridiomycetes</taxon>
        <taxon>Rhizophlyctidales</taxon>
        <taxon>Rhizophlyctidaceae</taxon>
        <taxon>Rhizophlyctis</taxon>
    </lineage>
</organism>
<dbReference type="AlphaFoldDB" id="A0AAD5WX87"/>
<feature type="region of interest" description="Disordered" evidence="1">
    <location>
        <begin position="1"/>
        <end position="35"/>
    </location>
</feature>
<evidence type="ECO:0000313" key="2">
    <source>
        <dbReference type="EMBL" id="KAJ3037738.1"/>
    </source>
</evidence>
<evidence type="ECO:0000256" key="1">
    <source>
        <dbReference type="SAM" id="MobiDB-lite"/>
    </source>
</evidence>
<reference evidence="2" key="1">
    <citation type="submission" date="2020-05" db="EMBL/GenBank/DDBJ databases">
        <title>Phylogenomic resolution of chytrid fungi.</title>
        <authorList>
            <person name="Stajich J.E."/>
            <person name="Amses K."/>
            <person name="Simmons R."/>
            <person name="Seto K."/>
            <person name="Myers J."/>
            <person name="Bonds A."/>
            <person name="Quandt C.A."/>
            <person name="Barry K."/>
            <person name="Liu P."/>
            <person name="Grigoriev I."/>
            <person name="Longcore J.E."/>
            <person name="James T.Y."/>
        </authorList>
    </citation>
    <scope>NUCLEOTIDE SEQUENCE</scope>
    <source>
        <strain evidence="2">JEL0318</strain>
    </source>
</reference>
<keyword evidence="3" id="KW-1185">Reference proteome</keyword>
<comment type="caution">
    <text evidence="2">The sequence shown here is derived from an EMBL/GenBank/DDBJ whole genome shotgun (WGS) entry which is preliminary data.</text>
</comment>
<sequence length="69" mass="7317">GWGEGRGELRVFERRMSPDNVSEGSDDGGEGKGNGVAEVVEGNEILGNAEIVEASSGSTYYLRSRQAAR</sequence>
<proteinExistence type="predicted"/>
<gene>
    <name evidence="2" type="ORF">HK097_003427</name>
</gene>